<evidence type="ECO:0000256" key="1">
    <source>
        <dbReference type="ARBA" id="ARBA00004141"/>
    </source>
</evidence>
<dbReference type="EMBL" id="MAVT02000505">
    <property type="protein sequence ID" value="POS75302.1"/>
    <property type="molecule type" value="Genomic_DNA"/>
</dbReference>
<proteinExistence type="inferred from homology"/>
<keyword evidence="3 7" id="KW-0812">Transmembrane</keyword>
<feature type="compositionally biased region" description="Polar residues" evidence="6">
    <location>
        <begin position="892"/>
        <end position="901"/>
    </location>
</feature>
<dbReference type="AlphaFoldDB" id="A0A2P5HYH7"/>
<feature type="compositionally biased region" description="Polar residues" evidence="6">
    <location>
        <begin position="57"/>
        <end position="68"/>
    </location>
</feature>
<dbReference type="PROSITE" id="PS51380">
    <property type="entry name" value="EXS"/>
    <property type="match status" value="1"/>
</dbReference>
<feature type="compositionally biased region" description="Polar residues" evidence="6">
    <location>
        <begin position="938"/>
        <end position="948"/>
    </location>
</feature>
<feature type="transmembrane region" description="Helical" evidence="7">
    <location>
        <begin position="582"/>
        <end position="602"/>
    </location>
</feature>
<feature type="region of interest" description="Disordered" evidence="6">
    <location>
        <begin position="892"/>
        <end position="992"/>
    </location>
</feature>
<dbReference type="PANTHER" id="PTHR10783:SF103">
    <property type="entry name" value="SOLUTE CARRIER FAMILY 53 MEMBER 1"/>
    <property type="match status" value="1"/>
</dbReference>
<feature type="compositionally biased region" description="Basic and acidic residues" evidence="6">
    <location>
        <begin position="309"/>
        <end position="331"/>
    </location>
</feature>
<dbReference type="PANTHER" id="PTHR10783">
    <property type="entry name" value="XENOTROPIC AND POLYTROPIC RETROVIRUS RECEPTOR 1-RELATED"/>
    <property type="match status" value="1"/>
</dbReference>
<keyword evidence="5 7" id="KW-0472">Membrane</keyword>
<dbReference type="GO" id="GO:0000822">
    <property type="term" value="F:inositol hexakisphosphate binding"/>
    <property type="evidence" value="ECO:0007669"/>
    <property type="project" value="TreeGrafter"/>
</dbReference>
<reference evidence="10" key="1">
    <citation type="submission" date="2017-09" db="EMBL/GenBank/DDBJ databases">
        <title>Polyketide synthases of a Diaporthe helianthi virulent isolate.</title>
        <authorList>
            <person name="Baroncelli R."/>
        </authorList>
    </citation>
    <scope>NUCLEOTIDE SEQUENCE [LARGE SCALE GENOMIC DNA]</scope>
    <source>
        <strain evidence="10">7/96</strain>
    </source>
</reference>
<evidence type="ECO:0000256" key="5">
    <source>
        <dbReference type="ARBA" id="ARBA00023136"/>
    </source>
</evidence>
<evidence type="ECO:0000313" key="11">
    <source>
        <dbReference type="Proteomes" id="UP000094444"/>
    </source>
</evidence>
<feature type="region of interest" description="Disordered" evidence="6">
    <location>
        <begin position="1008"/>
        <end position="1089"/>
    </location>
</feature>
<feature type="transmembrane region" description="Helical" evidence="7">
    <location>
        <begin position="764"/>
        <end position="787"/>
    </location>
</feature>
<evidence type="ECO:0000256" key="2">
    <source>
        <dbReference type="ARBA" id="ARBA00009665"/>
    </source>
</evidence>
<feature type="compositionally biased region" description="Acidic residues" evidence="6">
    <location>
        <begin position="1035"/>
        <end position="1062"/>
    </location>
</feature>
<feature type="region of interest" description="Disordered" evidence="6">
    <location>
        <begin position="309"/>
        <end position="387"/>
    </location>
</feature>
<evidence type="ECO:0000256" key="4">
    <source>
        <dbReference type="ARBA" id="ARBA00022989"/>
    </source>
</evidence>
<evidence type="ECO:0000256" key="3">
    <source>
        <dbReference type="ARBA" id="ARBA00022692"/>
    </source>
</evidence>
<dbReference type="Pfam" id="PF03124">
    <property type="entry name" value="EXS"/>
    <property type="match status" value="1"/>
</dbReference>
<dbReference type="PROSITE" id="PS51382">
    <property type="entry name" value="SPX"/>
    <property type="match status" value="1"/>
</dbReference>
<evidence type="ECO:0000259" key="8">
    <source>
        <dbReference type="PROSITE" id="PS51380"/>
    </source>
</evidence>
<feature type="compositionally biased region" description="Basic and acidic residues" evidence="6">
    <location>
        <begin position="369"/>
        <end position="385"/>
    </location>
</feature>
<feature type="transmembrane region" description="Helical" evidence="7">
    <location>
        <begin position="536"/>
        <end position="562"/>
    </location>
</feature>
<organism evidence="10 11">
    <name type="scientific">Diaporthe helianthi</name>
    <dbReference type="NCBI Taxonomy" id="158607"/>
    <lineage>
        <taxon>Eukaryota</taxon>
        <taxon>Fungi</taxon>
        <taxon>Dikarya</taxon>
        <taxon>Ascomycota</taxon>
        <taxon>Pezizomycotina</taxon>
        <taxon>Sordariomycetes</taxon>
        <taxon>Sordariomycetidae</taxon>
        <taxon>Diaporthales</taxon>
        <taxon>Diaporthaceae</taxon>
        <taxon>Diaporthe</taxon>
    </lineage>
</organism>
<dbReference type="InterPro" id="IPR004342">
    <property type="entry name" value="EXS_C"/>
</dbReference>
<feature type="compositionally biased region" description="Basic and acidic residues" evidence="6">
    <location>
        <begin position="971"/>
        <end position="992"/>
    </location>
</feature>
<dbReference type="Proteomes" id="UP000094444">
    <property type="component" value="Unassembled WGS sequence"/>
</dbReference>
<keyword evidence="11" id="KW-1185">Reference proteome</keyword>
<sequence length="1089" mass="123519">MKFAKELEHDLVPEWRIKYLNYKAGKKHIKAVARAINRASGASSTRLTAQADHARSGSASASFRTAGSANPAPTEDAADPLRTGPAPMGQSPPRSIPIKRPAPVAGERQGLMQGPDSDMQYGSFVPTPPEHGPAPISESGQPNHLFELPDPAIRVPSNAGDAQRRNPPATPRLNSASSVYRLALNRTASRAGSQSGVQAERTPMPGRFAAAAGTTFPNITPSDMQTPRARLRRMFSFAGPALERNRSRGEYDMHAFDEVREKETEFYDFLDSELQKVENFYRQKEDYAGKRLALLREQLHEMRNRRISEIAEARRHKRDGDPNGHDAKEGVKSNGTGHLPMLDPLKAKLFKPGPNSKALQKMPQTPRHAGQDPDERRDYVRRPDENEVPYRTAKRKLKLALQEFYRGLELLKSYALLNRTAFRKLNKKFDKSTHARPPYRYMNEKVNKSWFVNSDLLDGHLQAVEDLYARYFERGNHKLAAGKLRQLTKKKRDESGSAFRNGLLIGVGAVFAVQGVVHGAQLLFDEDEVVRTQTIYLLQIYGGYFVMLYLFSLFCLNCKIWTSNRVNYPFIFEFDPRNQLDWRQLSEFPSFFLFLFGLFIWLNFTRYGSEAMYLYYPVLLIFVTLLILFMPARIFWYKARRWFLYSHWRLFFAGLYPVEFRDFFLGDMYCSLTYAMCNIELFFCLYAHSWNEPQQCNSNHSRLLGFFACLPPIWRFLQCIRRYRDTRNIFPHLVNGGKYTASILSGVFLSMYRINGTNRNLGLFIAFSIVNGFYTAFWDIFMDFSLVQPHARHRFLRDITALKSRWPYYLIMIIDPILRFNWIFYPIFTHDTQHSSMASFLISFAEVTRRGMWTLLRVENEHCSNVAQYKASRDVPLPYHLETGIPALTSARVSADSTTGKQQGQQQQQQQEDDNDTVGGGLAPPSRVATWTGAIENQPPSGATSTSVDIPGSASGARAGLSSAATIDVAEEGRTPGDDSLRMRRRQRADTVGKRSIVRILADAHKQDFEKKRKPGSLSNGAGGVVGAARLDGTADVDEDDDDDDDDDDLGAVDDGTDEDETGSMLDERMEVREAEVVLGKGRDGEERY</sequence>
<dbReference type="GO" id="GO:0005886">
    <property type="term" value="C:plasma membrane"/>
    <property type="evidence" value="ECO:0007669"/>
    <property type="project" value="TreeGrafter"/>
</dbReference>
<feature type="transmembrane region" description="Helical" evidence="7">
    <location>
        <begin position="502"/>
        <end position="524"/>
    </location>
</feature>
<feature type="compositionally biased region" description="Low complexity" evidence="6">
    <location>
        <begin position="952"/>
        <end position="965"/>
    </location>
</feature>
<keyword evidence="4 7" id="KW-1133">Transmembrane helix</keyword>
<dbReference type="GO" id="GO:0005794">
    <property type="term" value="C:Golgi apparatus"/>
    <property type="evidence" value="ECO:0007669"/>
    <property type="project" value="TreeGrafter"/>
</dbReference>
<feature type="domain" description="EXS" evidence="8">
    <location>
        <begin position="695"/>
        <end position="889"/>
    </location>
</feature>
<comment type="similarity">
    <text evidence="2">Belongs to the SYG1 (TC 2.A.94) family.</text>
</comment>
<feature type="compositionally biased region" description="Basic and acidic residues" evidence="6">
    <location>
        <begin position="1066"/>
        <end position="1089"/>
    </location>
</feature>
<evidence type="ECO:0000256" key="6">
    <source>
        <dbReference type="SAM" id="MobiDB-lite"/>
    </source>
</evidence>
<dbReference type="STRING" id="158607.A0A2P5HYH7"/>
<comment type="caution">
    <text evidence="10">The sequence shown here is derived from an EMBL/GenBank/DDBJ whole genome shotgun (WGS) entry which is preliminary data.</text>
</comment>
<dbReference type="GO" id="GO:0006817">
    <property type="term" value="P:phosphate ion transport"/>
    <property type="evidence" value="ECO:0007669"/>
    <property type="project" value="TreeGrafter"/>
</dbReference>
<evidence type="ECO:0000256" key="7">
    <source>
        <dbReference type="SAM" id="Phobius"/>
    </source>
</evidence>
<accession>A0A2P5HYH7</accession>
<evidence type="ECO:0000313" key="10">
    <source>
        <dbReference type="EMBL" id="POS75302.1"/>
    </source>
</evidence>
<dbReference type="Pfam" id="PF03105">
    <property type="entry name" value="SPX"/>
    <property type="match status" value="1"/>
</dbReference>
<dbReference type="InterPro" id="IPR004331">
    <property type="entry name" value="SPX_dom"/>
</dbReference>
<dbReference type="InParanoid" id="A0A2P5HYH7"/>
<gene>
    <name evidence="10" type="ORF">DHEL01_v206303</name>
</gene>
<feature type="domain" description="SPX" evidence="9">
    <location>
        <begin position="1"/>
        <end position="443"/>
    </location>
</feature>
<feature type="region of interest" description="Disordered" evidence="6">
    <location>
        <begin position="40"/>
        <end position="176"/>
    </location>
</feature>
<name>A0A2P5HYH7_DIAHE</name>
<feature type="transmembrane region" description="Helical" evidence="7">
    <location>
        <begin position="614"/>
        <end position="636"/>
    </location>
</feature>
<dbReference type="CDD" id="cd14475">
    <property type="entry name" value="SPX_SYG1_like"/>
    <property type="match status" value="1"/>
</dbReference>
<dbReference type="OrthoDB" id="9970435at2759"/>
<dbReference type="GO" id="GO:0016036">
    <property type="term" value="P:cellular response to phosphate starvation"/>
    <property type="evidence" value="ECO:0007669"/>
    <property type="project" value="TreeGrafter"/>
</dbReference>
<evidence type="ECO:0000259" key="9">
    <source>
        <dbReference type="PROSITE" id="PS51382"/>
    </source>
</evidence>
<comment type="subcellular location">
    <subcellularLocation>
        <location evidence="1">Membrane</location>
        <topology evidence="1">Multi-pass membrane protein</topology>
    </subcellularLocation>
</comment>
<dbReference type="FunCoup" id="A0A2P5HYH7">
    <property type="interactions" value="572"/>
</dbReference>
<protein>
    <submittedName>
        <fullName evidence="10">EXS family protein</fullName>
    </submittedName>
</protein>